<feature type="region of interest" description="Disordered" evidence="3">
    <location>
        <begin position="90"/>
        <end position="122"/>
    </location>
</feature>
<evidence type="ECO:0000256" key="2">
    <source>
        <dbReference type="ARBA" id="ARBA00022801"/>
    </source>
</evidence>
<evidence type="ECO:0000256" key="4">
    <source>
        <dbReference type="SAM" id="SignalP"/>
    </source>
</evidence>
<dbReference type="Pfam" id="PF13472">
    <property type="entry name" value="Lipase_GDSL_2"/>
    <property type="match status" value="1"/>
</dbReference>
<dbReference type="OrthoDB" id="5041285at2759"/>
<dbReference type="CDD" id="cd01821">
    <property type="entry name" value="Rhamnogalacturan_acetylesterase_like"/>
    <property type="match status" value="1"/>
</dbReference>
<dbReference type="InterPro" id="IPR037459">
    <property type="entry name" value="RhgT-like"/>
</dbReference>
<dbReference type="InterPro" id="IPR036514">
    <property type="entry name" value="SGNH_hydro_sf"/>
</dbReference>
<comment type="similarity">
    <text evidence="1">Belongs to the 'GDSL' lipolytic enzyme family.</text>
</comment>
<evidence type="ECO:0000313" key="6">
    <source>
        <dbReference type="EMBL" id="KAF2405242.1"/>
    </source>
</evidence>
<dbReference type="Gene3D" id="3.40.50.1110">
    <property type="entry name" value="SGNH hydrolase"/>
    <property type="match status" value="1"/>
</dbReference>
<protein>
    <submittedName>
        <fullName evidence="6">Rhamnogalacturonan acetylesterase</fullName>
    </submittedName>
</protein>
<proteinExistence type="inferred from homology"/>
<feature type="chain" id="PRO_5026349434" evidence="4">
    <location>
        <begin position="18"/>
        <end position="255"/>
    </location>
</feature>
<dbReference type="SUPFAM" id="SSF52266">
    <property type="entry name" value="SGNH hydrolase"/>
    <property type="match status" value="1"/>
</dbReference>
<dbReference type="Proteomes" id="UP000799640">
    <property type="component" value="Unassembled WGS sequence"/>
</dbReference>
<dbReference type="PANTHER" id="PTHR43695:SF1">
    <property type="entry name" value="RHAMNOGALACTURONAN ACETYLESTERASE"/>
    <property type="match status" value="1"/>
</dbReference>
<name>A0A6G1IAE3_9PEZI</name>
<dbReference type="PANTHER" id="PTHR43695">
    <property type="entry name" value="PUTATIVE (AFU_ORTHOLOGUE AFUA_2G17250)-RELATED"/>
    <property type="match status" value="1"/>
</dbReference>
<sequence>MKLAIAVLAHAAAAAAATPKLLICSDSTTANYTSGPLQGWGYYIGEYLSIGVVNLARNGRSTRSFIKEGLWSKLLSQTQASDYVVIEMGHNDDGDPTDPKNTRGGRSVLPGIDGKTASVKDENGKAETVHTFGFYLREMIEDVRKKNAIPIISGMVPRNYWRQGKLQSDYKFTDWARQTAEQEKVEFLDHTKYGVERLRPLGETKAKTYFPQDNTHTNAAGAKLNAETFVTAAKCAKSQLVRHLNGKGQEVKQSC</sequence>
<feature type="compositionally biased region" description="Basic and acidic residues" evidence="3">
    <location>
        <begin position="90"/>
        <end position="101"/>
    </location>
</feature>
<gene>
    <name evidence="6" type="ORF">EJ06DRAFT_518253</name>
</gene>
<reference evidence="6" key="1">
    <citation type="journal article" date="2020" name="Stud. Mycol.">
        <title>101 Dothideomycetes genomes: a test case for predicting lifestyles and emergence of pathogens.</title>
        <authorList>
            <person name="Haridas S."/>
            <person name="Albert R."/>
            <person name="Binder M."/>
            <person name="Bloem J."/>
            <person name="Labutti K."/>
            <person name="Salamov A."/>
            <person name="Andreopoulos B."/>
            <person name="Baker S."/>
            <person name="Barry K."/>
            <person name="Bills G."/>
            <person name="Bluhm B."/>
            <person name="Cannon C."/>
            <person name="Castanera R."/>
            <person name="Culley D."/>
            <person name="Daum C."/>
            <person name="Ezra D."/>
            <person name="Gonzalez J."/>
            <person name="Henrissat B."/>
            <person name="Kuo A."/>
            <person name="Liang C."/>
            <person name="Lipzen A."/>
            <person name="Lutzoni F."/>
            <person name="Magnuson J."/>
            <person name="Mondo S."/>
            <person name="Nolan M."/>
            <person name="Ohm R."/>
            <person name="Pangilinan J."/>
            <person name="Park H.-J."/>
            <person name="Ramirez L."/>
            <person name="Alfaro M."/>
            <person name="Sun H."/>
            <person name="Tritt A."/>
            <person name="Yoshinaga Y."/>
            <person name="Zwiers L.-H."/>
            <person name="Turgeon B."/>
            <person name="Goodwin S."/>
            <person name="Spatafora J."/>
            <person name="Crous P."/>
            <person name="Grigoriev I."/>
        </authorList>
    </citation>
    <scope>NUCLEOTIDE SEQUENCE</scope>
    <source>
        <strain evidence="6">CBS 262.69</strain>
    </source>
</reference>
<dbReference type="AlphaFoldDB" id="A0A6G1IAE3"/>
<evidence type="ECO:0000256" key="3">
    <source>
        <dbReference type="SAM" id="MobiDB-lite"/>
    </source>
</evidence>
<dbReference type="GO" id="GO:0016787">
    <property type="term" value="F:hydrolase activity"/>
    <property type="evidence" value="ECO:0007669"/>
    <property type="project" value="UniProtKB-KW"/>
</dbReference>
<evidence type="ECO:0000313" key="7">
    <source>
        <dbReference type="Proteomes" id="UP000799640"/>
    </source>
</evidence>
<evidence type="ECO:0000256" key="1">
    <source>
        <dbReference type="ARBA" id="ARBA00008668"/>
    </source>
</evidence>
<dbReference type="InterPro" id="IPR013830">
    <property type="entry name" value="SGNH_hydro"/>
</dbReference>
<keyword evidence="2" id="KW-0378">Hydrolase</keyword>
<organism evidence="6 7">
    <name type="scientific">Trichodelitschia bisporula</name>
    <dbReference type="NCBI Taxonomy" id="703511"/>
    <lineage>
        <taxon>Eukaryota</taxon>
        <taxon>Fungi</taxon>
        <taxon>Dikarya</taxon>
        <taxon>Ascomycota</taxon>
        <taxon>Pezizomycotina</taxon>
        <taxon>Dothideomycetes</taxon>
        <taxon>Dothideomycetes incertae sedis</taxon>
        <taxon>Phaeotrichales</taxon>
        <taxon>Phaeotrichaceae</taxon>
        <taxon>Trichodelitschia</taxon>
    </lineage>
</organism>
<dbReference type="EMBL" id="ML996687">
    <property type="protein sequence ID" value="KAF2405242.1"/>
    <property type="molecule type" value="Genomic_DNA"/>
</dbReference>
<keyword evidence="7" id="KW-1185">Reference proteome</keyword>
<evidence type="ECO:0000259" key="5">
    <source>
        <dbReference type="Pfam" id="PF13472"/>
    </source>
</evidence>
<feature type="domain" description="SGNH hydrolase-type esterase" evidence="5">
    <location>
        <begin position="26"/>
        <end position="223"/>
    </location>
</feature>
<feature type="signal peptide" evidence="4">
    <location>
        <begin position="1"/>
        <end position="17"/>
    </location>
</feature>
<keyword evidence="4" id="KW-0732">Signal</keyword>
<accession>A0A6G1IAE3</accession>